<dbReference type="AlphaFoldDB" id="A0ABD1Z1A7"/>
<protein>
    <submittedName>
        <fullName evidence="3">Uncharacterized protein</fullName>
    </submittedName>
</protein>
<dbReference type="Proteomes" id="UP001605036">
    <property type="component" value="Unassembled WGS sequence"/>
</dbReference>
<evidence type="ECO:0000313" key="3">
    <source>
        <dbReference type="EMBL" id="KAL2636389.1"/>
    </source>
</evidence>
<gene>
    <name evidence="3" type="ORF">R1flu_007868</name>
</gene>
<evidence type="ECO:0000256" key="1">
    <source>
        <dbReference type="SAM" id="MobiDB-lite"/>
    </source>
</evidence>
<feature type="region of interest" description="Disordered" evidence="1">
    <location>
        <begin position="1"/>
        <end position="44"/>
    </location>
</feature>
<sequence>MVVNSRDQLKAASAEQSGKSREAVQKTTHRPWAPEDNPSSRQSALPCPSMLCYLFIISVFSITGPMVPPSQGGVLYWLE</sequence>
<keyword evidence="2" id="KW-0812">Transmembrane</keyword>
<feature type="transmembrane region" description="Helical" evidence="2">
    <location>
        <begin position="50"/>
        <end position="67"/>
    </location>
</feature>
<dbReference type="EMBL" id="JBHFFA010000003">
    <property type="protein sequence ID" value="KAL2636389.1"/>
    <property type="molecule type" value="Genomic_DNA"/>
</dbReference>
<keyword evidence="2" id="KW-1133">Transmembrane helix</keyword>
<comment type="caution">
    <text evidence="3">The sequence shown here is derived from an EMBL/GenBank/DDBJ whole genome shotgun (WGS) entry which is preliminary data.</text>
</comment>
<keyword evidence="2" id="KW-0472">Membrane</keyword>
<organism evidence="3 4">
    <name type="scientific">Riccia fluitans</name>
    <dbReference type="NCBI Taxonomy" id="41844"/>
    <lineage>
        <taxon>Eukaryota</taxon>
        <taxon>Viridiplantae</taxon>
        <taxon>Streptophyta</taxon>
        <taxon>Embryophyta</taxon>
        <taxon>Marchantiophyta</taxon>
        <taxon>Marchantiopsida</taxon>
        <taxon>Marchantiidae</taxon>
        <taxon>Marchantiales</taxon>
        <taxon>Ricciaceae</taxon>
        <taxon>Riccia</taxon>
    </lineage>
</organism>
<reference evidence="3 4" key="1">
    <citation type="submission" date="2024-09" db="EMBL/GenBank/DDBJ databases">
        <title>Chromosome-scale assembly of Riccia fluitans.</title>
        <authorList>
            <person name="Paukszto L."/>
            <person name="Sawicki J."/>
            <person name="Karawczyk K."/>
            <person name="Piernik-Szablinska J."/>
            <person name="Szczecinska M."/>
            <person name="Mazdziarz M."/>
        </authorList>
    </citation>
    <scope>NUCLEOTIDE SEQUENCE [LARGE SCALE GENOMIC DNA]</scope>
    <source>
        <strain evidence="3">Rf_01</strain>
        <tissue evidence="3">Aerial parts of the thallus</tissue>
    </source>
</reference>
<keyword evidence="4" id="KW-1185">Reference proteome</keyword>
<accession>A0ABD1Z1A7</accession>
<name>A0ABD1Z1A7_9MARC</name>
<evidence type="ECO:0000313" key="4">
    <source>
        <dbReference type="Proteomes" id="UP001605036"/>
    </source>
</evidence>
<proteinExistence type="predicted"/>
<evidence type="ECO:0000256" key="2">
    <source>
        <dbReference type="SAM" id="Phobius"/>
    </source>
</evidence>